<keyword evidence="9" id="KW-1185">Reference proteome</keyword>
<dbReference type="GO" id="GO:0000976">
    <property type="term" value="F:transcription cis-regulatory region binding"/>
    <property type="evidence" value="ECO:0007669"/>
    <property type="project" value="TreeGrafter"/>
</dbReference>
<evidence type="ECO:0000256" key="5">
    <source>
        <dbReference type="ARBA" id="ARBA00023163"/>
    </source>
</evidence>
<feature type="DNA-binding region" description="OmpR/PhoB-type" evidence="6">
    <location>
        <begin position="125"/>
        <end position="222"/>
    </location>
</feature>
<keyword evidence="3" id="KW-0805">Transcription regulation</keyword>
<name>A0A0A8B640_9ACTN</name>
<dbReference type="InterPro" id="IPR001867">
    <property type="entry name" value="OmpR/PhoB-type_DNA-bd"/>
</dbReference>
<dbReference type="HOGENOM" id="CLU_000445_30_4_11"/>
<dbReference type="SUPFAM" id="SSF46894">
    <property type="entry name" value="C-terminal effector domain of the bipartite response regulators"/>
    <property type="match status" value="1"/>
</dbReference>
<reference evidence="9" key="1">
    <citation type="submission" date="2014-08" db="EMBL/GenBank/DDBJ databases">
        <title>Coriobacteriaceae sp. complete genome.</title>
        <authorList>
            <person name="Looft T."/>
            <person name="Bayles D.O."/>
            <person name="Stanton T.B."/>
        </authorList>
    </citation>
    <scope>NUCLEOTIDE SEQUENCE [LARGE SCALE GENOMIC DNA]</scope>
    <source>
        <strain evidence="9">68-1-3</strain>
    </source>
</reference>
<dbReference type="STRING" id="1531429.JI75_06070"/>
<dbReference type="Proteomes" id="UP000031121">
    <property type="component" value="Chromosome"/>
</dbReference>
<protein>
    <submittedName>
        <fullName evidence="8">Transcriptional regulator</fullName>
    </submittedName>
</protein>
<keyword evidence="4 6" id="KW-0238">DNA-binding</keyword>
<dbReference type="CDD" id="cd00383">
    <property type="entry name" value="trans_reg_C"/>
    <property type="match status" value="1"/>
</dbReference>
<dbReference type="SMART" id="SM00862">
    <property type="entry name" value="Trans_reg_C"/>
    <property type="match status" value="1"/>
</dbReference>
<dbReference type="KEGG" id="cbac:JI75_06070"/>
<evidence type="ECO:0000313" key="8">
    <source>
        <dbReference type="EMBL" id="AJC12288.1"/>
    </source>
</evidence>
<dbReference type="GO" id="GO:0032993">
    <property type="term" value="C:protein-DNA complex"/>
    <property type="evidence" value="ECO:0007669"/>
    <property type="project" value="TreeGrafter"/>
</dbReference>
<dbReference type="GO" id="GO:0005829">
    <property type="term" value="C:cytosol"/>
    <property type="evidence" value="ECO:0007669"/>
    <property type="project" value="TreeGrafter"/>
</dbReference>
<dbReference type="EMBL" id="CP009302">
    <property type="protein sequence ID" value="AJC12288.1"/>
    <property type="molecule type" value="Genomic_DNA"/>
</dbReference>
<dbReference type="PANTHER" id="PTHR48111">
    <property type="entry name" value="REGULATOR OF RPOS"/>
    <property type="match status" value="1"/>
</dbReference>
<dbReference type="PROSITE" id="PS51755">
    <property type="entry name" value="OMPR_PHOB"/>
    <property type="match status" value="1"/>
</dbReference>
<reference evidence="8 9" key="2">
    <citation type="journal article" date="2015" name="Genome Announc.">
        <title>Complete Genome Sequence of Coriobacteriaceae Strain 68-1-3, a Novel Mucus-Degrading Isolate from the Swine Intestinal Tract.</title>
        <authorList>
            <person name="Looft T."/>
            <person name="Bayles D.O."/>
            <person name="Alt D.P."/>
            <person name="Stanton T.B."/>
        </authorList>
    </citation>
    <scope>NUCLEOTIDE SEQUENCE [LARGE SCALE GENOMIC DNA]</scope>
    <source>
        <strain evidence="8 9">68-1-3</strain>
    </source>
</reference>
<gene>
    <name evidence="8" type="ORF">JI75_06070</name>
</gene>
<dbReference type="InterPro" id="IPR036388">
    <property type="entry name" value="WH-like_DNA-bd_sf"/>
</dbReference>
<accession>A0A0A8B640</accession>
<evidence type="ECO:0000256" key="4">
    <source>
        <dbReference type="ARBA" id="ARBA00023125"/>
    </source>
</evidence>
<dbReference type="AlphaFoldDB" id="A0A0A8B640"/>
<dbReference type="FunFam" id="1.10.10.10:FF:000018">
    <property type="entry name" value="DNA-binding response regulator ResD"/>
    <property type="match status" value="1"/>
</dbReference>
<dbReference type="Pfam" id="PF00486">
    <property type="entry name" value="Trans_reg_C"/>
    <property type="match status" value="1"/>
</dbReference>
<keyword evidence="5" id="KW-0804">Transcription</keyword>
<organism evidence="8 9">
    <name type="scientific">Berryella intestinalis</name>
    <dbReference type="NCBI Taxonomy" id="1531429"/>
    <lineage>
        <taxon>Bacteria</taxon>
        <taxon>Bacillati</taxon>
        <taxon>Actinomycetota</taxon>
        <taxon>Coriobacteriia</taxon>
        <taxon>Eggerthellales</taxon>
        <taxon>Eggerthellaceae</taxon>
        <taxon>Berryella</taxon>
    </lineage>
</organism>
<keyword evidence="1" id="KW-0597">Phosphoprotein</keyword>
<sequence length="222" mass="24445">MRKRVAFIADSLDNAHRFQQVFSQVGVDVSAGSTVQIDKLLAVGSPCDAVVFESRGHARGCLARIKSIAEDRNLPLLLIVDEPDLDAVAPPYLANCDYVVHGASSAECAMRLRRLMWSEGSDSSADLISIDALSINLATYQVTVAGDPVDFTYLEYALLAFLAKHPGRTFSRDALLQRVWGFDYYGGSRTVDVHVRRIRAKLGPEISQRLETVRGVGYLWNA</sequence>
<evidence type="ECO:0000259" key="7">
    <source>
        <dbReference type="PROSITE" id="PS51755"/>
    </source>
</evidence>
<dbReference type="InterPro" id="IPR039420">
    <property type="entry name" value="WalR-like"/>
</dbReference>
<dbReference type="Gene3D" id="1.10.10.10">
    <property type="entry name" value="Winged helix-like DNA-binding domain superfamily/Winged helix DNA-binding domain"/>
    <property type="match status" value="1"/>
</dbReference>
<dbReference type="RefSeq" id="WP_039689505.1">
    <property type="nucleotide sequence ID" value="NZ_CP009302.1"/>
</dbReference>
<evidence type="ECO:0000256" key="1">
    <source>
        <dbReference type="ARBA" id="ARBA00022553"/>
    </source>
</evidence>
<dbReference type="GO" id="GO:0006355">
    <property type="term" value="P:regulation of DNA-templated transcription"/>
    <property type="evidence" value="ECO:0007669"/>
    <property type="project" value="InterPro"/>
</dbReference>
<proteinExistence type="predicted"/>
<feature type="domain" description="OmpR/PhoB-type" evidence="7">
    <location>
        <begin position="125"/>
        <end position="222"/>
    </location>
</feature>
<dbReference type="PANTHER" id="PTHR48111:SF1">
    <property type="entry name" value="TWO-COMPONENT RESPONSE REGULATOR ORR33"/>
    <property type="match status" value="1"/>
</dbReference>
<evidence type="ECO:0000256" key="6">
    <source>
        <dbReference type="PROSITE-ProRule" id="PRU01091"/>
    </source>
</evidence>
<evidence type="ECO:0000313" key="9">
    <source>
        <dbReference type="Proteomes" id="UP000031121"/>
    </source>
</evidence>
<dbReference type="InterPro" id="IPR016032">
    <property type="entry name" value="Sig_transdc_resp-reg_C-effctor"/>
</dbReference>
<keyword evidence="2" id="KW-0902">Two-component regulatory system</keyword>
<dbReference type="GO" id="GO:0000156">
    <property type="term" value="F:phosphorelay response regulator activity"/>
    <property type="evidence" value="ECO:0007669"/>
    <property type="project" value="TreeGrafter"/>
</dbReference>
<evidence type="ECO:0000256" key="3">
    <source>
        <dbReference type="ARBA" id="ARBA00023015"/>
    </source>
</evidence>
<evidence type="ECO:0000256" key="2">
    <source>
        <dbReference type="ARBA" id="ARBA00023012"/>
    </source>
</evidence>